<dbReference type="Gene3D" id="2.40.50.100">
    <property type="match status" value="1"/>
</dbReference>
<keyword evidence="5 9" id="KW-0997">Cell inner membrane</keyword>
<dbReference type="InterPro" id="IPR050739">
    <property type="entry name" value="MFP"/>
</dbReference>
<dbReference type="RefSeq" id="WP_075571280.1">
    <property type="nucleotide sequence ID" value="NZ_MSDO01000025.1"/>
</dbReference>
<keyword evidence="8 9" id="KW-0472">Membrane</keyword>
<keyword evidence="7 9" id="KW-1133">Transmembrane helix</keyword>
<dbReference type="GO" id="GO:0015031">
    <property type="term" value="P:protein transport"/>
    <property type="evidence" value="ECO:0007669"/>
    <property type="project" value="InterPro"/>
</dbReference>
<evidence type="ECO:0000256" key="10">
    <source>
        <dbReference type="SAM" id="Coils"/>
    </source>
</evidence>
<dbReference type="AlphaFoldDB" id="A0A1Q8SP06"/>
<dbReference type="Proteomes" id="UP000186878">
    <property type="component" value="Unassembled WGS sequence"/>
</dbReference>
<sequence length="467" mass="51201">MASADNVVKWPRPSARELELADDASAATLLATPWRSRIIIWILLAAFIAFLIWAGLSSIEVVTRGTGQVVPSSRLQTIQNLEGGIVRELYVDEGDVVDAGQPLARIDPTRATSDLAERNSTLAGLQATVAQYQAELSSVEVNPDAAAWRDQVAISRQPIPLSDEFQTTNQDIYTAAASAYSARINGLQSQLDQAAAQIQQRQQELEEIRARVGSLSRSYQLSRQQLGITAPLVKEGIVSQVDLLNLQREVNDQRGDLESAQLSIPSKQSELEEAISKRRDVAAQFRSRSADALTEARNKLDSLQQGRVSLQDRVDRTLIVSPVRGSVQSINVNTIGGVIEPGASLMEIVPIEEQLLVEARISPRDVGFIRVGQPATVKFSAYDFTIYGGMKGQVMRISPDTEEDDKGNTYYEVTVRTDSNHLGKNVDDLAIIPGMQATVDVITGEQTILQYLLKPILRAQQGAMRER</sequence>
<dbReference type="PRINTS" id="PR01490">
    <property type="entry name" value="RTXTOXIND"/>
</dbReference>
<reference evidence="13 14" key="1">
    <citation type="submission" date="2016-12" db="EMBL/GenBank/DDBJ databases">
        <title>Draft genome sequences of strains Salinicola socius SMB35, Salinicola sp. MH3R3-1 and Chromohalobacter sp. SMB17 from the Verkhnekamsk potash mining region of Russia.</title>
        <authorList>
            <person name="Mavrodi D.V."/>
            <person name="Olsson B.E."/>
            <person name="Korsakova E.S."/>
            <person name="Pyankova A."/>
            <person name="Mavrodi O.V."/>
            <person name="Plotnikova E.G."/>
        </authorList>
    </citation>
    <scope>NUCLEOTIDE SEQUENCE [LARGE SCALE GENOMIC DNA]</scope>
    <source>
        <strain evidence="13 14">SMB35</strain>
    </source>
</reference>
<proteinExistence type="inferred from homology"/>
<dbReference type="PANTHER" id="PTHR30386">
    <property type="entry name" value="MEMBRANE FUSION SUBUNIT OF EMRAB-TOLC MULTIDRUG EFFLUX PUMP"/>
    <property type="match status" value="1"/>
</dbReference>
<dbReference type="Pfam" id="PF26002">
    <property type="entry name" value="Beta-barrel_AprE"/>
    <property type="match status" value="1"/>
</dbReference>
<feature type="transmembrane region" description="Helical" evidence="9">
    <location>
        <begin position="38"/>
        <end position="56"/>
    </location>
</feature>
<gene>
    <name evidence="13" type="ORF">BTW07_16575</name>
</gene>
<evidence type="ECO:0000256" key="5">
    <source>
        <dbReference type="ARBA" id="ARBA00022519"/>
    </source>
</evidence>
<evidence type="ECO:0000259" key="12">
    <source>
        <dbReference type="Pfam" id="PF26002"/>
    </source>
</evidence>
<dbReference type="OrthoDB" id="9775513at2"/>
<evidence type="ECO:0000313" key="13">
    <source>
        <dbReference type="EMBL" id="OLO03141.1"/>
    </source>
</evidence>
<keyword evidence="4 9" id="KW-1003">Cell membrane</keyword>
<keyword evidence="3 9" id="KW-0813">Transport</keyword>
<protein>
    <recommendedName>
        <fullName evidence="9">Membrane fusion protein (MFP) family protein</fullName>
    </recommendedName>
</protein>
<dbReference type="PANTHER" id="PTHR30386:SF26">
    <property type="entry name" value="TRANSPORT PROTEIN COMB"/>
    <property type="match status" value="1"/>
</dbReference>
<evidence type="ECO:0000313" key="14">
    <source>
        <dbReference type="Proteomes" id="UP000186878"/>
    </source>
</evidence>
<evidence type="ECO:0000256" key="7">
    <source>
        <dbReference type="ARBA" id="ARBA00022989"/>
    </source>
</evidence>
<dbReference type="Pfam" id="PF25994">
    <property type="entry name" value="HH_AprE"/>
    <property type="match status" value="1"/>
</dbReference>
<keyword evidence="10" id="KW-0175">Coiled coil</keyword>
<keyword evidence="6 9" id="KW-0812">Transmembrane</keyword>
<accession>A0A1Q8SP06</accession>
<comment type="caution">
    <text evidence="13">The sequence shown here is derived from an EMBL/GenBank/DDBJ whole genome shotgun (WGS) entry which is preliminary data.</text>
</comment>
<evidence type="ECO:0000256" key="6">
    <source>
        <dbReference type="ARBA" id="ARBA00022692"/>
    </source>
</evidence>
<evidence type="ECO:0000256" key="2">
    <source>
        <dbReference type="ARBA" id="ARBA00009477"/>
    </source>
</evidence>
<evidence type="ECO:0000256" key="4">
    <source>
        <dbReference type="ARBA" id="ARBA00022475"/>
    </source>
</evidence>
<evidence type="ECO:0000256" key="8">
    <source>
        <dbReference type="ARBA" id="ARBA00023136"/>
    </source>
</evidence>
<dbReference type="NCBIfam" id="TIGR01843">
    <property type="entry name" value="type_I_hlyD"/>
    <property type="match status" value="1"/>
</dbReference>
<comment type="similarity">
    <text evidence="2 9">Belongs to the membrane fusion protein (MFP) (TC 8.A.1) family.</text>
</comment>
<dbReference type="SUPFAM" id="SSF56954">
    <property type="entry name" value="Outer membrane efflux proteins (OEP)"/>
    <property type="match status" value="1"/>
</dbReference>
<evidence type="ECO:0000256" key="1">
    <source>
        <dbReference type="ARBA" id="ARBA00004377"/>
    </source>
</evidence>
<dbReference type="Gene3D" id="2.40.30.170">
    <property type="match status" value="1"/>
</dbReference>
<feature type="coiled-coil region" evidence="10">
    <location>
        <begin position="177"/>
        <end position="218"/>
    </location>
</feature>
<dbReference type="STRING" id="404433.BTW07_16575"/>
<dbReference type="GO" id="GO:0005886">
    <property type="term" value="C:plasma membrane"/>
    <property type="evidence" value="ECO:0007669"/>
    <property type="project" value="UniProtKB-SubCell"/>
</dbReference>
<evidence type="ECO:0000256" key="3">
    <source>
        <dbReference type="ARBA" id="ARBA00022448"/>
    </source>
</evidence>
<keyword evidence="14" id="KW-1185">Reference proteome</keyword>
<evidence type="ECO:0000256" key="9">
    <source>
        <dbReference type="RuleBase" id="RU365093"/>
    </source>
</evidence>
<feature type="domain" description="AprE-like long alpha-helical hairpin" evidence="11">
    <location>
        <begin position="113"/>
        <end position="313"/>
    </location>
</feature>
<dbReference type="EMBL" id="MSDO01000025">
    <property type="protein sequence ID" value="OLO03141.1"/>
    <property type="molecule type" value="Genomic_DNA"/>
</dbReference>
<dbReference type="SUPFAM" id="SSF111369">
    <property type="entry name" value="HlyD-like secretion proteins"/>
    <property type="match status" value="1"/>
</dbReference>
<evidence type="ECO:0000259" key="11">
    <source>
        <dbReference type="Pfam" id="PF25994"/>
    </source>
</evidence>
<dbReference type="InterPro" id="IPR010129">
    <property type="entry name" value="T1SS_HlyD"/>
</dbReference>
<name>A0A1Q8SP06_9GAMM</name>
<organism evidence="13 14">
    <name type="scientific">Salinicola socius</name>
    <dbReference type="NCBI Taxonomy" id="404433"/>
    <lineage>
        <taxon>Bacteria</taxon>
        <taxon>Pseudomonadati</taxon>
        <taxon>Pseudomonadota</taxon>
        <taxon>Gammaproteobacteria</taxon>
        <taxon>Oceanospirillales</taxon>
        <taxon>Halomonadaceae</taxon>
        <taxon>Salinicola</taxon>
    </lineage>
</organism>
<dbReference type="InterPro" id="IPR058982">
    <property type="entry name" value="Beta-barrel_AprE"/>
</dbReference>
<comment type="subcellular location">
    <subcellularLocation>
        <location evidence="1 9">Cell inner membrane</location>
        <topology evidence="1 9">Single-pass membrane protein</topology>
    </subcellularLocation>
</comment>
<dbReference type="InterPro" id="IPR058781">
    <property type="entry name" value="HH_AprE-like"/>
</dbReference>
<feature type="domain" description="AprE-like beta-barrel" evidence="12">
    <location>
        <begin position="355"/>
        <end position="444"/>
    </location>
</feature>